<evidence type="ECO:0000313" key="3">
    <source>
        <dbReference type="Proteomes" id="UP001209854"/>
    </source>
</evidence>
<evidence type="ECO:0008006" key="4">
    <source>
        <dbReference type="Google" id="ProtNLM"/>
    </source>
</evidence>
<proteinExistence type="predicted"/>
<comment type="caution">
    <text evidence="1">The sequence shown here is derived from an EMBL/GenBank/DDBJ whole genome shotgun (WGS) entry which is preliminary data.</text>
</comment>
<dbReference type="EMBL" id="JAPFCC010000002">
    <property type="protein sequence ID" value="MCW7556472.1"/>
    <property type="molecule type" value="Genomic_DNA"/>
</dbReference>
<sequence length="138" mass="15728">MKLFFPVQRATLLIPTPVDGRKDLKHLFILLTDPVTHEKLVLIVSLSSVKKGIPYDNSCVLYPGDHSFISKKSFVDYSRIQIVPADKIVNGVKKGVFQPFETLHTDLFARVCHGLQISERTKPRFLNFYLDWLQAKGS</sequence>
<organism evidence="1 3">
    <name type="scientific">Endozoicomonas gorgoniicola</name>
    <dbReference type="NCBI Taxonomy" id="1234144"/>
    <lineage>
        <taxon>Bacteria</taxon>
        <taxon>Pseudomonadati</taxon>
        <taxon>Pseudomonadota</taxon>
        <taxon>Gammaproteobacteria</taxon>
        <taxon>Oceanospirillales</taxon>
        <taxon>Endozoicomonadaceae</taxon>
        <taxon>Endozoicomonas</taxon>
    </lineage>
</organism>
<dbReference type="RefSeq" id="WP_262566154.1">
    <property type="nucleotide sequence ID" value="NZ_CP103299.1"/>
</dbReference>
<evidence type="ECO:0000313" key="2">
    <source>
        <dbReference type="EMBL" id="MCW7556472.1"/>
    </source>
</evidence>
<reference evidence="1 3" key="1">
    <citation type="submission" date="2022-10" db="EMBL/GenBank/DDBJ databases">
        <title>High-quality genome sequences of two octocoral-associated bacteria, Endozoicomonas euniceicola EF212 and Endozoicomonas gorgoniicola PS125.</title>
        <authorList>
            <person name="Chiou Y.-J."/>
            <person name="Chen Y.-H."/>
        </authorList>
    </citation>
    <scope>NUCLEOTIDE SEQUENCE [LARGE SCALE GENOMIC DNA]</scope>
    <source>
        <strain evidence="1 3">PS125</strain>
    </source>
</reference>
<accession>A0ABT3MNX7</accession>
<keyword evidence="3" id="KW-1185">Reference proteome</keyword>
<protein>
    <recommendedName>
        <fullName evidence="4">PemK-like protein</fullName>
    </recommendedName>
</protein>
<gene>
    <name evidence="1" type="ORF">NX722_00045</name>
    <name evidence="2" type="ORF">NX722_28320</name>
</gene>
<name>A0ABT3MNX7_9GAMM</name>
<dbReference type="Proteomes" id="UP001209854">
    <property type="component" value="Unassembled WGS sequence"/>
</dbReference>
<dbReference type="EMBL" id="JAPFCC010000001">
    <property type="protein sequence ID" value="MCW7551076.1"/>
    <property type="molecule type" value="Genomic_DNA"/>
</dbReference>
<evidence type="ECO:0000313" key="1">
    <source>
        <dbReference type="EMBL" id="MCW7551076.1"/>
    </source>
</evidence>